<dbReference type="Pfam" id="PF00072">
    <property type="entry name" value="Response_reg"/>
    <property type="match status" value="1"/>
</dbReference>
<dbReference type="InterPro" id="IPR036097">
    <property type="entry name" value="HisK_dim/P_sf"/>
</dbReference>
<dbReference type="PROSITE" id="PS50109">
    <property type="entry name" value="HIS_KIN"/>
    <property type="match status" value="1"/>
</dbReference>
<dbReference type="Gene3D" id="1.20.1730.10">
    <property type="entry name" value="Sodium/glucose cotransporter"/>
    <property type="match status" value="1"/>
</dbReference>
<dbReference type="AlphaFoldDB" id="A0AB38E4E2"/>
<dbReference type="InterPro" id="IPR005467">
    <property type="entry name" value="His_kinase_dom"/>
</dbReference>
<evidence type="ECO:0000256" key="5">
    <source>
        <dbReference type="ARBA" id="ARBA00022553"/>
    </source>
</evidence>
<dbReference type="CDD" id="cd00130">
    <property type="entry name" value="PAS"/>
    <property type="match status" value="1"/>
</dbReference>
<comment type="catalytic activity">
    <reaction evidence="1">
        <text>ATP + protein L-histidine = ADP + protein N-phospho-L-histidine.</text>
        <dbReference type="EC" id="2.7.13.3"/>
    </reaction>
</comment>
<name>A0AB38E4E2_XANCH</name>
<evidence type="ECO:0000259" key="14">
    <source>
        <dbReference type="PROSITE" id="PS50109"/>
    </source>
</evidence>
<evidence type="ECO:0000256" key="1">
    <source>
        <dbReference type="ARBA" id="ARBA00000085"/>
    </source>
</evidence>
<dbReference type="GO" id="GO:0022857">
    <property type="term" value="F:transmembrane transporter activity"/>
    <property type="evidence" value="ECO:0007669"/>
    <property type="project" value="InterPro"/>
</dbReference>
<feature type="transmembrane region" description="Helical" evidence="13">
    <location>
        <begin position="383"/>
        <end position="407"/>
    </location>
</feature>
<evidence type="ECO:0000256" key="3">
    <source>
        <dbReference type="ARBA" id="ARBA00006434"/>
    </source>
</evidence>
<dbReference type="InterPro" id="IPR000014">
    <property type="entry name" value="PAS"/>
</dbReference>
<protein>
    <recommendedName>
        <fullName evidence="4">histidine kinase</fullName>
        <ecNumber evidence="4">2.7.13.3</ecNumber>
    </recommendedName>
</protein>
<dbReference type="Pfam" id="PF02518">
    <property type="entry name" value="HATPase_c"/>
    <property type="match status" value="1"/>
</dbReference>
<dbReference type="Gene3D" id="3.30.565.10">
    <property type="entry name" value="Histidine kinase-like ATPase, C-terminal domain"/>
    <property type="match status" value="1"/>
</dbReference>
<reference evidence="19 20" key="1">
    <citation type="submission" date="2017-10" db="EMBL/GenBank/DDBJ databases">
        <authorList>
            <person name="Regsiter A."/>
            <person name="William W."/>
        </authorList>
    </citation>
    <scope>NUCLEOTIDE SEQUENCE [LARGE SCALE GENOMIC DNA]</scope>
    <source>
        <strain evidence="17 20">CFBP6984</strain>
        <strain evidence="18 19">CFBP7430</strain>
    </source>
</reference>
<dbReference type="PROSITE" id="PS50283">
    <property type="entry name" value="NA_SOLUT_SYMP_3"/>
    <property type="match status" value="1"/>
</dbReference>
<dbReference type="InterPro" id="IPR036890">
    <property type="entry name" value="HATPase_C_sf"/>
</dbReference>
<feature type="transmembrane region" description="Helical" evidence="13">
    <location>
        <begin position="177"/>
        <end position="196"/>
    </location>
</feature>
<dbReference type="EC" id="2.7.13.3" evidence="4"/>
<dbReference type="InterPro" id="IPR001789">
    <property type="entry name" value="Sig_transdc_resp-reg_receiver"/>
</dbReference>
<feature type="coiled-coil region" evidence="12">
    <location>
        <begin position="858"/>
        <end position="892"/>
    </location>
</feature>
<evidence type="ECO:0000313" key="18">
    <source>
        <dbReference type="EMBL" id="SON91884.1"/>
    </source>
</evidence>
<keyword evidence="10 13" id="KW-0472">Membrane</keyword>
<feature type="transmembrane region" description="Helical" evidence="13">
    <location>
        <begin position="548"/>
        <end position="569"/>
    </location>
</feature>
<keyword evidence="5 11" id="KW-0597">Phosphoprotein</keyword>
<feature type="domain" description="Histidine kinase" evidence="14">
    <location>
        <begin position="899"/>
        <end position="1113"/>
    </location>
</feature>
<feature type="transmembrane region" description="Helical" evidence="13">
    <location>
        <begin position="480"/>
        <end position="500"/>
    </location>
</feature>
<keyword evidence="9 13" id="KW-1133">Transmembrane helix</keyword>
<dbReference type="PRINTS" id="PR00344">
    <property type="entry name" value="BCTRLSENSOR"/>
</dbReference>
<evidence type="ECO:0000259" key="16">
    <source>
        <dbReference type="PROSITE" id="PS50112"/>
    </source>
</evidence>
<feature type="modified residue" description="4-aspartylphosphate" evidence="11">
    <location>
        <position position="1187"/>
    </location>
</feature>
<dbReference type="PROSITE" id="PS50112">
    <property type="entry name" value="PAS"/>
    <property type="match status" value="1"/>
</dbReference>
<evidence type="ECO:0000256" key="13">
    <source>
        <dbReference type="SAM" id="Phobius"/>
    </source>
</evidence>
<gene>
    <name evidence="17" type="ORF">XAP6984_710017</name>
    <name evidence="18" type="ORF">XAP7430_680017</name>
</gene>
<evidence type="ECO:0000313" key="19">
    <source>
        <dbReference type="Proteomes" id="UP000234166"/>
    </source>
</evidence>
<dbReference type="SUPFAM" id="SSF55874">
    <property type="entry name" value="ATPase domain of HSP90 chaperone/DNA topoisomerase II/histidine kinase"/>
    <property type="match status" value="1"/>
</dbReference>
<dbReference type="SMART" id="SM00388">
    <property type="entry name" value="HisKA"/>
    <property type="match status" value="1"/>
</dbReference>
<dbReference type="SMART" id="SM00387">
    <property type="entry name" value="HATPase_c"/>
    <property type="match status" value="1"/>
</dbReference>
<dbReference type="FunFam" id="1.10.287.130:FF:000072">
    <property type="entry name" value="Hybrid sensor histidine kinase/response regulator"/>
    <property type="match status" value="1"/>
</dbReference>
<feature type="transmembrane region" description="Helical" evidence="13">
    <location>
        <begin position="145"/>
        <end position="165"/>
    </location>
</feature>
<evidence type="ECO:0000256" key="4">
    <source>
        <dbReference type="ARBA" id="ARBA00012438"/>
    </source>
</evidence>
<dbReference type="CDD" id="cd10322">
    <property type="entry name" value="SLC5sbd"/>
    <property type="match status" value="1"/>
</dbReference>
<dbReference type="Gene3D" id="3.40.50.2300">
    <property type="match status" value="1"/>
</dbReference>
<dbReference type="FunFam" id="3.40.50.2300:FF:000396">
    <property type="entry name" value="Hybrid sensor histidine kinase/response regulator"/>
    <property type="match status" value="1"/>
</dbReference>
<sequence length="1258" mass="138336">MYSPIAALAAVRFDGAGMVEQAMGAVPVAAHQPRICPQFARACARVFDANAWQGGGRGFSKALLGPAGSVAHADATHGRRHPARMLRLQRQRARLRKLHRWRCATSEDMLVSSWILLLVSLGYAALLFGVAWWGDRRPLYPERPWLRPAVYSLALAVYCSSWTFYGAVGSAVRNGIGYLPIYLGPLLLLLFGWRIIERLALIARAENTVSIADFISSRYGRSRRLAALVAVIALIGIVPYLALQYKAVAMSLEVLTGHSSAGRGIFADPALYVALLMALFATLFGTRQVDATEHHRGMMLAIALESVIKLVAIVAVGLFAWLWLSEHQLHIADSARTLFEHTPSVGFISQTLLSFLAVICLPRQFHVAVVECSDVGDIRRARWFFGAYLVIISAMVVPIASAGIALFGKGSAVVDDAVVLALPLSQGNTVLALVAYVGGFSAATGMVIVASIALATMVSNDLVMPVLLRRRGSADARAAVASRVLWIRRVAILLLALIAYGYHRSVANDTTLAAYGLMAFAAVAQFAPGVIGGLYWRGASRKGVETGMALGFMTWIYTLLLPAATRAGWLQADWLVDGPFGIAWLQPQQLFGMRGWDPLAHGTFWSLLINVGAMMLVSARWRPGVDERLRAAPFLDPYAQRPAVAGEWPGHVRVGDLQALAERVVGERHARRAFVEQAQLLERELQPTVVADRAWVQFTERLLAASIGAASARLVLTSLLRGSGMELGEVVAVLDEAGQELRFNREILSTTLENISAAVSVVDPDMRLTAWNRRYQQLFGYPDGMLYVGRPVADLIRYNAERGELGEGDIEDQIDRRIRHMRAGSPHVFERTRSDGKVIEMRGQALPGGGYVTSYNDITDYKRAERALLDANENLEQRVADRSREAELAQQSKTRFLAAISHDVLQPLNAARLFASALRESLQHNEEQRHLAERVDASLRAAEELLDGLLDVSRLDAGGLRPTVEDFDASALMHELAAQYAPVAASRGLRLQVHVRAIWVRSDRRLLRRVMQNFLANALRYTRQGRIVLGMRGRGQQVELQVWDTGPGIPEHHMRQIFEEFRRYQQPFDWGEQGLGLGLSICQRISRLLDHDLSARSQVGRGSMFSILLPRVAPVPVAPLLPVTAARASPSGDSLAGLRVLCVDNDREILDGMRALLGRWQVEVITASTVDQALERAREQPDLMLVDYHLHDRMDGLDTLDAVQAAAPAPIAGALLTADGRDELKQLARERGYRLLTKPVKPASLRAFLSAYHDAKTR</sequence>
<dbReference type="GO" id="GO:0005886">
    <property type="term" value="C:plasma membrane"/>
    <property type="evidence" value="ECO:0007669"/>
    <property type="project" value="TreeGrafter"/>
</dbReference>
<dbReference type="SMART" id="SM00448">
    <property type="entry name" value="REC"/>
    <property type="match status" value="1"/>
</dbReference>
<dbReference type="PANTHER" id="PTHR43047">
    <property type="entry name" value="TWO-COMPONENT HISTIDINE PROTEIN KINASE"/>
    <property type="match status" value="1"/>
</dbReference>
<dbReference type="InterPro" id="IPR011006">
    <property type="entry name" value="CheY-like_superfamily"/>
</dbReference>
<dbReference type="CDD" id="cd00082">
    <property type="entry name" value="HisKA"/>
    <property type="match status" value="1"/>
</dbReference>
<dbReference type="Pfam" id="PF00512">
    <property type="entry name" value="HisKA"/>
    <property type="match status" value="1"/>
</dbReference>
<dbReference type="SMART" id="SM00091">
    <property type="entry name" value="PAS"/>
    <property type="match status" value="1"/>
</dbReference>
<evidence type="ECO:0000256" key="6">
    <source>
        <dbReference type="ARBA" id="ARBA00022679"/>
    </source>
</evidence>
<evidence type="ECO:0000256" key="2">
    <source>
        <dbReference type="ARBA" id="ARBA00004141"/>
    </source>
</evidence>
<dbReference type="InterPro" id="IPR003594">
    <property type="entry name" value="HATPase_dom"/>
</dbReference>
<dbReference type="PANTHER" id="PTHR43047:SF9">
    <property type="entry name" value="HISTIDINE KINASE"/>
    <property type="match status" value="1"/>
</dbReference>
<evidence type="ECO:0000256" key="11">
    <source>
        <dbReference type="PROSITE-ProRule" id="PRU00169"/>
    </source>
</evidence>
<dbReference type="FunFam" id="3.30.565.10:FF:000049">
    <property type="entry name" value="Two-component sensor histidine kinase"/>
    <property type="match status" value="1"/>
</dbReference>
<keyword evidence="12" id="KW-0175">Coiled coil</keyword>
<dbReference type="InterPro" id="IPR003661">
    <property type="entry name" value="HisK_dim/P_dom"/>
</dbReference>
<comment type="subcellular location">
    <subcellularLocation>
        <location evidence="2">Membrane</location>
        <topology evidence="2">Multi-pass membrane protein</topology>
    </subcellularLocation>
</comment>
<keyword evidence="6" id="KW-0808">Transferase</keyword>
<dbReference type="GO" id="GO:0000155">
    <property type="term" value="F:phosphorelay sensor kinase activity"/>
    <property type="evidence" value="ECO:0007669"/>
    <property type="project" value="InterPro"/>
</dbReference>
<comment type="caution">
    <text evidence="18">The sequence shown here is derived from an EMBL/GenBank/DDBJ whole genome shotgun (WGS) entry which is preliminary data.</text>
</comment>
<evidence type="ECO:0000259" key="15">
    <source>
        <dbReference type="PROSITE" id="PS50110"/>
    </source>
</evidence>
<keyword evidence="20" id="KW-1185">Reference proteome</keyword>
<organism evidence="18 19">
    <name type="scientific">Xanthomonas campestris pv. phaseoli</name>
    <dbReference type="NCBI Taxonomy" id="317013"/>
    <lineage>
        <taxon>Bacteria</taxon>
        <taxon>Pseudomonadati</taxon>
        <taxon>Pseudomonadota</taxon>
        <taxon>Gammaproteobacteria</taxon>
        <taxon>Lysobacterales</taxon>
        <taxon>Lysobacteraceae</taxon>
        <taxon>Xanthomonas</taxon>
    </lineage>
</organism>
<evidence type="ECO:0000256" key="10">
    <source>
        <dbReference type="ARBA" id="ARBA00023136"/>
    </source>
</evidence>
<keyword evidence="7 13" id="KW-0812">Transmembrane</keyword>
<evidence type="ECO:0000313" key="20">
    <source>
        <dbReference type="Proteomes" id="UP000234181"/>
    </source>
</evidence>
<dbReference type="NCBIfam" id="NF041832">
    <property type="entry name" value="near_NosP_CTERM"/>
    <property type="match status" value="1"/>
</dbReference>
<dbReference type="SUPFAM" id="SSF47384">
    <property type="entry name" value="Homodimeric domain of signal transducing histidine kinase"/>
    <property type="match status" value="1"/>
</dbReference>
<evidence type="ECO:0000256" key="8">
    <source>
        <dbReference type="ARBA" id="ARBA00022777"/>
    </source>
</evidence>
<dbReference type="CDD" id="cd00156">
    <property type="entry name" value="REC"/>
    <property type="match status" value="1"/>
</dbReference>
<dbReference type="InterPro" id="IPR004358">
    <property type="entry name" value="Sig_transdc_His_kin-like_C"/>
</dbReference>
<feature type="transmembrane region" description="Helical" evidence="13">
    <location>
        <begin position="433"/>
        <end position="459"/>
    </location>
</feature>
<dbReference type="EMBL" id="OCYT01000130">
    <property type="protein sequence ID" value="SON85783.1"/>
    <property type="molecule type" value="Genomic_DNA"/>
</dbReference>
<proteinExistence type="inferred from homology"/>
<dbReference type="Proteomes" id="UP000234166">
    <property type="component" value="Unassembled WGS sequence"/>
</dbReference>
<feature type="domain" description="PAS" evidence="16">
    <location>
        <begin position="744"/>
        <end position="781"/>
    </location>
</feature>
<feature type="transmembrane region" description="Helical" evidence="13">
    <location>
        <begin position="265"/>
        <end position="286"/>
    </location>
</feature>
<dbReference type="SUPFAM" id="SSF55785">
    <property type="entry name" value="PYP-like sensor domain (PAS domain)"/>
    <property type="match status" value="1"/>
</dbReference>
<accession>A0AB38E4E2</accession>
<dbReference type="Pfam" id="PF12860">
    <property type="entry name" value="PAS_7"/>
    <property type="match status" value="1"/>
</dbReference>
<feature type="transmembrane region" description="Helical" evidence="13">
    <location>
        <begin position="225"/>
        <end position="245"/>
    </location>
</feature>
<dbReference type="Gene3D" id="1.10.287.130">
    <property type="match status" value="1"/>
</dbReference>
<feature type="domain" description="Response regulatory" evidence="15">
    <location>
        <begin position="1139"/>
        <end position="1253"/>
    </location>
</feature>
<dbReference type="InterPro" id="IPR001734">
    <property type="entry name" value="Na/solute_symporter"/>
</dbReference>
<dbReference type="InterPro" id="IPR038377">
    <property type="entry name" value="Na/Glc_symporter_sf"/>
</dbReference>
<dbReference type="GO" id="GO:0009927">
    <property type="term" value="F:histidine phosphotransfer kinase activity"/>
    <property type="evidence" value="ECO:0007669"/>
    <property type="project" value="TreeGrafter"/>
</dbReference>
<dbReference type="CDD" id="cd00075">
    <property type="entry name" value="HATPase"/>
    <property type="match status" value="1"/>
</dbReference>
<feature type="transmembrane region" description="Helical" evidence="13">
    <location>
        <begin position="298"/>
        <end position="324"/>
    </location>
</feature>
<feature type="transmembrane region" description="Helical" evidence="13">
    <location>
        <begin position="344"/>
        <end position="362"/>
    </location>
</feature>
<dbReference type="PROSITE" id="PS50110">
    <property type="entry name" value="RESPONSE_REGULATORY"/>
    <property type="match status" value="1"/>
</dbReference>
<evidence type="ECO:0000256" key="9">
    <source>
        <dbReference type="ARBA" id="ARBA00022989"/>
    </source>
</evidence>
<evidence type="ECO:0000256" key="7">
    <source>
        <dbReference type="ARBA" id="ARBA00022692"/>
    </source>
</evidence>
<feature type="transmembrane region" description="Helical" evidence="13">
    <location>
        <begin position="512"/>
        <end position="536"/>
    </location>
</feature>
<evidence type="ECO:0000313" key="17">
    <source>
        <dbReference type="EMBL" id="SON85783.1"/>
    </source>
</evidence>
<dbReference type="Gene3D" id="3.30.450.20">
    <property type="entry name" value="PAS domain"/>
    <property type="match status" value="1"/>
</dbReference>
<evidence type="ECO:0000256" key="12">
    <source>
        <dbReference type="SAM" id="Coils"/>
    </source>
</evidence>
<dbReference type="NCBIfam" id="TIGR00229">
    <property type="entry name" value="sensory_box"/>
    <property type="match status" value="1"/>
</dbReference>
<dbReference type="EMBL" id="OCYS01000125">
    <property type="protein sequence ID" value="SON91884.1"/>
    <property type="molecule type" value="Genomic_DNA"/>
</dbReference>
<comment type="similarity">
    <text evidence="3">Belongs to the sodium:solute symporter (SSF) (TC 2.A.21) family.</text>
</comment>
<dbReference type="InterPro" id="IPR035965">
    <property type="entry name" value="PAS-like_dom_sf"/>
</dbReference>
<feature type="transmembrane region" description="Helical" evidence="13">
    <location>
        <begin position="114"/>
        <end position="133"/>
    </location>
</feature>
<keyword evidence="8" id="KW-0418">Kinase</keyword>
<dbReference type="SUPFAM" id="SSF52172">
    <property type="entry name" value="CheY-like"/>
    <property type="match status" value="1"/>
</dbReference>
<dbReference type="Proteomes" id="UP000234181">
    <property type="component" value="Unassembled WGS sequence"/>
</dbReference>